<dbReference type="InterPro" id="IPR048284">
    <property type="entry name" value="EryCIII-like_N"/>
</dbReference>
<dbReference type="GO" id="GO:0016758">
    <property type="term" value="F:hexosyltransferase activity"/>
    <property type="evidence" value="ECO:0007669"/>
    <property type="project" value="UniProtKB-ARBA"/>
</dbReference>
<accession>A0A1M6WWX4</accession>
<evidence type="ECO:0000313" key="6">
    <source>
        <dbReference type="EMBL" id="SHK98247.1"/>
    </source>
</evidence>
<comment type="similarity">
    <text evidence="1">Belongs to the glycosyltransferase 28 family.</text>
</comment>
<reference evidence="6 7" key="1">
    <citation type="submission" date="2016-11" db="EMBL/GenBank/DDBJ databases">
        <authorList>
            <person name="Jaros S."/>
            <person name="Januszkiewicz K."/>
            <person name="Wedrychowicz H."/>
        </authorList>
    </citation>
    <scope>NUCLEOTIDE SEQUENCE [LARGE SCALE GENOMIC DNA]</scope>
    <source>
        <strain evidence="6 7">CGMCC 4.5723</strain>
    </source>
</reference>
<dbReference type="STRING" id="758803.SAMN05421803_1541"/>
<name>A0A1M6WWX4_9ACTN</name>
<evidence type="ECO:0000256" key="1">
    <source>
        <dbReference type="ARBA" id="ARBA00006962"/>
    </source>
</evidence>
<evidence type="ECO:0000259" key="5">
    <source>
        <dbReference type="Pfam" id="PF21036"/>
    </source>
</evidence>
<dbReference type="GO" id="GO:0017000">
    <property type="term" value="P:antibiotic biosynthetic process"/>
    <property type="evidence" value="ECO:0007669"/>
    <property type="project" value="UniProtKB-ARBA"/>
</dbReference>
<keyword evidence="3 6" id="KW-0808">Transferase</keyword>
<gene>
    <name evidence="6" type="ORF">SAMN05421803_1541</name>
</gene>
<dbReference type="AlphaFoldDB" id="A0A1M6WWX4"/>
<sequence>PLVDGLVGFCRRWRPDLVVWEPLTFAAPVAAESLGVPHVRFLWGLDLIGRARHHHLARRPPDAPRPDPLTDWMGHMARRSGTVFTERMTRGHLTLDPFPDPLALDPVPGVDRLPVRYIPYNGRAVSPGWLAGARSGRARVCLTLGATAVDRLHTGTGLDVNGLVRALAATGAEVVLALTPDQLDALRDPPEGVVAAGPTPLHTLLPTCDAVVHHGGVGTLCTAMVHGVPQLVLPQVIAPMYIYDEPVLAERLDRQGAGLTVRSAVLEGGELTGMLARLLEGREHREAARDLAAQALAMPGPGRTAHTLHHLTHTGAAAV</sequence>
<dbReference type="EMBL" id="FQZK01000054">
    <property type="protein sequence ID" value="SHK98247.1"/>
    <property type="molecule type" value="Genomic_DNA"/>
</dbReference>
<evidence type="ECO:0000313" key="7">
    <source>
        <dbReference type="Proteomes" id="UP000184452"/>
    </source>
</evidence>
<feature type="domain" description="Erythromycin biosynthesis protein CIII-like C-terminal" evidence="4">
    <location>
        <begin position="164"/>
        <end position="309"/>
    </location>
</feature>
<dbReference type="SUPFAM" id="SSF53756">
    <property type="entry name" value="UDP-Glycosyltransferase/glycogen phosphorylase"/>
    <property type="match status" value="1"/>
</dbReference>
<dbReference type="InterPro" id="IPR010610">
    <property type="entry name" value="EryCIII-like_C"/>
</dbReference>
<feature type="non-terminal residue" evidence="6">
    <location>
        <position position="1"/>
    </location>
</feature>
<evidence type="ECO:0000256" key="3">
    <source>
        <dbReference type="ARBA" id="ARBA00022679"/>
    </source>
</evidence>
<dbReference type="Proteomes" id="UP000184452">
    <property type="component" value="Unassembled WGS sequence"/>
</dbReference>
<dbReference type="InterPro" id="IPR050426">
    <property type="entry name" value="Glycosyltransferase_28"/>
</dbReference>
<dbReference type="CDD" id="cd03784">
    <property type="entry name" value="GT1_Gtf-like"/>
    <property type="match status" value="1"/>
</dbReference>
<keyword evidence="2" id="KW-0328">Glycosyltransferase</keyword>
<dbReference type="PANTHER" id="PTHR48050:SF13">
    <property type="entry name" value="STEROL 3-BETA-GLUCOSYLTRANSFERASE UGT80A2"/>
    <property type="match status" value="1"/>
</dbReference>
<evidence type="ECO:0000256" key="2">
    <source>
        <dbReference type="ARBA" id="ARBA00022676"/>
    </source>
</evidence>
<dbReference type="Gene3D" id="3.40.50.2000">
    <property type="entry name" value="Glycogen Phosphorylase B"/>
    <property type="match status" value="2"/>
</dbReference>
<keyword evidence="7" id="KW-1185">Reference proteome</keyword>
<proteinExistence type="inferred from homology"/>
<dbReference type="Pfam" id="PF06722">
    <property type="entry name" value="EryCIII-like_C"/>
    <property type="match status" value="1"/>
</dbReference>
<dbReference type="InterPro" id="IPR002213">
    <property type="entry name" value="UDP_glucos_trans"/>
</dbReference>
<dbReference type="Pfam" id="PF21036">
    <property type="entry name" value="EryCIII-like_N"/>
    <property type="match status" value="1"/>
</dbReference>
<feature type="domain" description="Erythromycin biosynthesis protein CIII-like N-terminal" evidence="5">
    <location>
        <begin position="2"/>
        <end position="145"/>
    </location>
</feature>
<protein>
    <submittedName>
        <fullName evidence="6">UDP:flavonoid glycosyltransferase YjiC, YdhE family</fullName>
    </submittedName>
</protein>
<evidence type="ECO:0000259" key="4">
    <source>
        <dbReference type="Pfam" id="PF06722"/>
    </source>
</evidence>
<dbReference type="GO" id="GO:0008194">
    <property type="term" value="F:UDP-glycosyltransferase activity"/>
    <property type="evidence" value="ECO:0007669"/>
    <property type="project" value="InterPro"/>
</dbReference>
<organism evidence="6 7">
    <name type="scientific">Nocardiopsis flavescens</name>
    <dbReference type="NCBI Taxonomy" id="758803"/>
    <lineage>
        <taxon>Bacteria</taxon>
        <taxon>Bacillati</taxon>
        <taxon>Actinomycetota</taxon>
        <taxon>Actinomycetes</taxon>
        <taxon>Streptosporangiales</taxon>
        <taxon>Nocardiopsidaceae</taxon>
        <taxon>Nocardiopsis</taxon>
    </lineage>
</organism>
<dbReference type="RefSeq" id="WP_218619615.1">
    <property type="nucleotide sequence ID" value="NZ_FQZK01000054.1"/>
</dbReference>
<dbReference type="PANTHER" id="PTHR48050">
    <property type="entry name" value="STEROL 3-BETA-GLUCOSYLTRANSFERASE"/>
    <property type="match status" value="1"/>
</dbReference>